<evidence type="ECO:0000259" key="8">
    <source>
        <dbReference type="PROSITE" id="PS50045"/>
    </source>
</evidence>
<dbReference type="FunFam" id="3.40.50.300:FF:000006">
    <property type="entry name" value="DNA-binding transcriptional regulator NtrC"/>
    <property type="match status" value="1"/>
</dbReference>
<dbReference type="SMART" id="SM00382">
    <property type="entry name" value="AAA"/>
    <property type="match status" value="1"/>
</dbReference>
<keyword evidence="7" id="KW-0804">Transcription</keyword>
<evidence type="ECO:0000256" key="7">
    <source>
        <dbReference type="ARBA" id="ARBA00023163"/>
    </source>
</evidence>
<dbReference type="InterPro" id="IPR025943">
    <property type="entry name" value="Sigma_54_int_dom_ATP-bd_2"/>
</dbReference>
<keyword evidence="6" id="KW-0010">Activator</keyword>
<keyword evidence="1" id="KW-0547">Nucleotide-binding</keyword>
<dbReference type="GO" id="GO:0000160">
    <property type="term" value="P:phosphorelay signal transduction system"/>
    <property type="evidence" value="ECO:0007669"/>
    <property type="project" value="UniProtKB-KW"/>
</dbReference>
<keyword evidence="4" id="KW-0805">Transcription regulation</keyword>
<dbReference type="PRINTS" id="PR01590">
    <property type="entry name" value="HTHFIS"/>
</dbReference>
<organism evidence="9 10">
    <name type="scientific">Prosthecodimorpha staleyi</name>
    <dbReference type="NCBI Taxonomy" id="2840188"/>
    <lineage>
        <taxon>Bacteria</taxon>
        <taxon>Pseudomonadati</taxon>
        <taxon>Pseudomonadota</taxon>
        <taxon>Alphaproteobacteria</taxon>
        <taxon>Hyphomicrobiales</taxon>
        <taxon>Ancalomicrobiaceae</taxon>
        <taxon>Prosthecodimorpha</taxon>
    </lineage>
</organism>
<keyword evidence="3" id="KW-0902">Two-component regulatory system</keyword>
<evidence type="ECO:0000313" key="9">
    <source>
        <dbReference type="EMBL" id="MBT9289824.1"/>
    </source>
</evidence>
<dbReference type="PROSITE" id="PS00688">
    <property type="entry name" value="SIGMA54_INTERACT_3"/>
    <property type="match status" value="1"/>
</dbReference>
<sequence>MKQRIRFLIQAERSGDTAATQPGLPVLILGETGTGKELVARALHFDGSRATQPFIEVNCATLPEQLVESELFGHERGAFTGAGDRKIGLFQAADGGTLFLDEVGELPPSQQAKLLKALEERVIRPVGGVRDRPINVRFVAATNAALEDRVRQGEFRSDLFYRLNTITLDVPPLRTRGDDVIPIAETFMAEFGRRYGRAGLRLSDGARRALLRHVWPGNIRELRNVIEQASLMRARDQIEDADLALREPAPLIAPAGRQPADAIGLVDAERTLIVEALRQQGGNVTLAARRLGVSRDTLRYRMDKFALRRSDFVWPPGLLTLGTRRRYRSWPGRVAGWPIGVSRQTGSFRSAARRRFSYPGRARPCGPPGSGFRRRRRLGSVLDHTGPVAAARLIVPVSPTEGRLGRGHSPRGKRCFSSRTLRSMWLRM</sequence>
<evidence type="ECO:0000256" key="1">
    <source>
        <dbReference type="ARBA" id="ARBA00022741"/>
    </source>
</evidence>
<accession>A0A947D405</accession>
<dbReference type="Gene3D" id="1.10.8.60">
    <property type="match status" value="1"/>
</dbReference>
<dbReference type="InterPro" id="IPR025662">
    <property type="entry name" value="Sigma_54_int_dom_ATP-bd_1"/>
</dbReference>
<evidence type="ECO:0000256" key="4">
    <source>
        <dbReference type="ARBA" id="ARBA00023015"/>
    </source>
</evidence>
<dbReference type="PROSITE" id="PS00675">
    <property type="entry name" value="SIGMA54_INTERACT_1"/>
    <property type="match status" value="1"/>
</dbReference>
<evidence type="ECO:0000313" key="10">
    <source>
        <dbReference type="Proteomes" id="UP000766595"/>
    </source>
</evidence>
<keyword evidence="10" id="KW-1185">Reference proteome</keyword>
<dbReference type="SUPFAM" id="SSF52540">
    <property type="entry name" value="P-loop containing nucleoside triphosphate hydrolases"/>
    <property type="match status" value="1"/>
</dbReference>
<comment type="caution">
    <text evidence="9">The sequence shown here is derived from an EMBL/GenBank/DDBJ whole genome shotgun (WGS) entry which is preliminary data.</text>
</comment>
<evidence type="ECO:0000256" key="3">
    <source>
        <dbReference type="ARBA" id="ARBA00023012"/>
    </source>
</evidence>
<dbReference type="SUPFAM" id="SSF46689">
    <property type="entry name" value="Homeodomain-like"/>
    <property type="match status" value="1"/>
</dbReference>
<dbReference type="RefSeq" id="WP_261968425.1">
    <property type="nucleotide sequence ID" value="NZ_JAHHZF010000004.1"/>
</dbReference>
<reference evidence="9 10" key="1">
    <citation type="submission" date="2021-06" db="EMBL/GenBank/DDBJ databases">
        <authorList>
            <person name="Grouzdev D.S."/>
            <person name="Koziaeva V."/>
        </authorList>
    </citation>
    <scope>NUCLEOTIDE SEQUENCE [LARGE SCALE GENOMIC DNA]</scope>
    <source>
        <strain evidence="9 10">22</strain>
    </source>
</reference>
<dbReference type="GO" id="GO:0043565">
    <property type="term" value="F:sequence-specific DNA binding"/>
    <property type="evidence" value="ECO:0007669"/>
    <property type="project" value="InterPro"/>
</dbReference>
<dbReference type="InterPro" id="IPR003593">
    <property type="entry name" value="AAA+_ATPase"/>
</dbReference>
<dbReference type="InterPro" id="IPR027417">
    <property type="entry name" value="P-loop_NTPase"/>
</dbReference>
<keyword evidence="2" id="KW-0067">ATP-binding</keyword>
<dbReference type="GO" id="GO:0006355">
    <property type="term" value="P:regulation of DNA-templated transcription"/>
    <property type="evidence" value="ECO:0007669"/>
    <property type="project" value="InterPro"/>
</dbReference>
<dbReference type="Pfam" id="PF25601">
    <property type="entry name" value="AAA_lid_14"/>
    <property type="match status" value="1"/>
</dbReference>
<feature type="domain" description="Sigma-54 factor interaction" evidence="8">
    <location>
        <begin position="1"/>
        <end position="231"/>
    </location>
</feature>
<dbReference type="Pfam" id="PF00158">
    <property type="entry name" value="Sigma54_activat"/>
    <property type="match status" value="1"/>
</dbReference>
<dbReference type="InterPro" id="IPR025944">
    <property type="entry name" value="Sigma_54_int_dom_CS"/>
</dbReference>
<dbReference type="Gene3D" id="3.40.50.300">
    <property type="entry name" value="P-loop containing nucleotide triphosphate hydrolases"/>
    <property type="match status" value="1"/>
</dbReference>
<dbReference type="GO" id="GO:0005524">
    <property type="term" value="F:ATP binding"/>
    <property type="evidence" value="ECO:0007669"/>
    <property type="project" value="UniProtKB-KW"/>
</dbReference>
<protein>
    <submittedName>
        <fullName evidence="9">Sigma-54 dependent transcriptional regulator</fullName>
    </submittedName>
</protein>
<dbReference type="Pfam" id="PF02954">
    <property type="entry name" value="HTH_8"/>
    <property type="match status" value="1"/>
</dbReference>
<dbReference type="EMBL" id="JAHHZF010000004">
    <property type="protein sequence ID" value="MBT9289824.1"/>
    <property type="molecule type" value="Genomic_DNA"/>
</dbReference>
<dbReference type="InterPro" id="IPR002197">
    <property type="entry name" value="HTH_Fis"/>
</dbReference>
<dbReference type="InterPro" id="IPR002078">
    <property type="entry name" value="Sigma_54_int"/>
</dbReference>
<dbReference type="Gene3D" id="1.10.10.60">
    <property type="entry name" value="Homeodomain-like"/>
    <property type="match status" value="1"/>
</dbReference>
<dbReference type="InterPro" id="IPR058031">
    <property type="entry name" value="AAA_lid_NorR"/>
</dbReference>
<dbReference type="AlphaFoldDB" id="A0A947D405"/>
<gene>
    <name evidence="9" type="ORF">KL771_10175</name>
</gene>
<evidence type="ECO:0000256" key="2">
    <source>
        <dbReference type="ARBA" id="ARBA00022840"/>
    </source>
</evidence>
<evidence type="ECO:0000256" key="6">
    <source>
        <dbReference type="ARBA" id="ARBA00023159"/>
    </source>
</evidence>
<dbReference type="InterPro" id="IPR009057">
    <property type="entry name" value="Homeodomain-like_sf"/>
</dbReference>
<keyword evidence="5" id="KW-0238">DNA-binding</keyword>
<dbReference type="PROSITE" id="PS50045">
    <property type="entry name" value="SIGMA54_INTERACT_4"/>
    <property type="match status" value="1"/>
</dbReference>
<dbReference type="Proteomes" id="UP000766595">
    <property type="component" value="Unassembled WGS sequence"/>
</dbReference>
<proteinExistence type="predicted"/>
<name>A0A947D405_9HYPH</name>
<evidence type="ECO:0000256" key="5">
    <source>
        <dbReference type="ARBA" id="ARBA00023125"/>
    </source>
</evidence>
<dbReference type="CDD" id="cd00009">
    <property type="entry name" value="AAA"/>
    <property type="match status" value="1"/>
</dbReference>
<dbReference type="PANTHER" id="PTHR32071">
    <property type="entry name" value="TRANSCRIPTIONAL REGULATORY PROTEIN"/>
    <property type="match status" value="1"/>
</dbReference>
<dbReference type="PROSITE" id="PS00676">
    <property type="entry name" value="SIGMA54_INTERACT_2"/>
    <property type="match status" value="1"/>
</dbReference>